<dbReference type="Proteomes" id="UP000004057">
    <property type="component" value="Unassembled WGS sequence"/>
</dbReference>
<feature type="signal peptide" evidence="1">
    <location>
        <begin position="1"/>
        <end position="20"/>
    </location>
</feature>
<dbReference type="RefSeq" id="WP_004028198.1">
    <property type="nucleotide sequence ID" value="NZ_AGBZ02000001.1"/>
</dbReference>
<feature type="chain" id="PRO_5042537768" description="Lipoprotein" evidence="1">
    <location>
        <begin position="21"/>
        <end position="216"/>
    </location>
</feature>
<name>A0AAI9X1L0_SPIME</name>
<dbReference type="AlphaFoldDB" id="A0AAI9X1L0"/>
<accession>A0AAI9X1L0</accession>
<proteinExistence type="predicted"/>
<evidence type="ECO:0000256" key="1">
    <source>
        <dbReference type="SAM" id="SignalP"/>
    </source>
</evidence>
<organism evidence="2 3">
    <name type="scientific">Spiroplasma melliferum KC3</name>
    <dbReference type="NCBI Taxonomy" id="570509"/>
    <lineage>
        <taxon>Bacteria</taxon>
        <taxon>Bacillati</taxon>
        <taxon>Mycoplasmatota</taxon>
        <taxon>Mollicutes</taxon>
        <taxon>Entomoplasmatales</taxon>
        <taxon>Spiroplasmataceae</taxon>
        <taxon>Spiroplasma</taxon>
    </lineage>
</organism>
<reference evidence="2 3" key="1">
    <citation type="journal article" date="2012" name="J. Proteome Res.">
        <title>Application of Spiroplasma melliferum proteogenomic profiling for the discovery of virulence factors and pathogenicity mechanisms in host-associated spiroplasmas.</title>
        <authorList>
            <person name="Alexeev D."/>
            <person name="Kostrjukova E."/>
            <person name="Aliper A."/>
            <person name="Popenko A."/>
            <person name="Bazaleev N."/>
            <person name="Tyakht A."/>
            <person name="Selezneva O."/>
            <person name="Akopian T."/>
            <person name="Prichodko E."/>
            <person name="Kondratov I."/>
            <person name="Chukin M."/>
            <person name="Demina I."/>
            <person name="Galyamina M."/>
            <person name="Kamashev D."/>
            <person name="Vanyushkina A."/>
            <person name="Ladygina V."/>
            <person name="Levitskii S."/>
            <person name="Lazarev V."/>
            <person name="Govorun V."/>
        </authorList>
    </citation>
    <scope>NUCLEOTIDE SEQUENCE [LARGE SCALE GENOMIC DNA]</scope>
    <source>
        <strain evidence="2 3">KC3</strain>
    </source>
</reference>
<comment type="caution">
    <text evidence="2">The sequence shown here is derived from an EMBL/GenBank/DDBJ whole genome shotgun (WGS) entry which is preliminary data.</text>
</comment>
<protein>
    <recommendedName>
        <fullName evidence="4">Lipoprotein</fullName>
    </recommendedName>
</protein>
<keyword evidence="1" id="KW-0732">Signal</keyword>
<sequence length="216" mass="24454">MKKLLSTMAAMILTATTATTTIACSDKNMAYYNQFMNGINNKESFIFMVSAKNCIHCQNTTDTTIPDLYNKNGYGNDKYDKYLAGGFGTQYALNTYPISSDEQEKIKNTRLIVTDNIKDYNGIWKEKWAKNIADWIVTQERNAHKINGEIDKTITADSLGLTGTPTYVYIKNGNYVGFETGEVGNLETGANSDLWMNRFIKHMVLEDWDTDHNKSE</sequence>
<evidence type="ECO:0000313" key="2">
    <source>
        <dbReference type="EMBL" id="KAI93025.1"/>
    </source>
</evidence>
<dbReference type="Gene3D" id="3.40.30.10">
    <property type="entry name" value="Glutaredoxin"/>
    <property type="match status" value="1"/>
</dbReference>
<dbReference type="PROSITE" id="PS51257">
    <property type="entry name" value="PROKAR_LIPOPROTEIN"/>
    <property type="match status" value="1"/>
</dbReference>
<evidence type="ECO:0008006" key="4">
    <source>
        <dbReference type="Google" id="ProtNLM"/>
    </source>
</evidence>
<dbReference type="InterPro" id="IPR036249">
    <property type="entry name" value="Thioredoxin-like_sf"/>
</dbReference>
<evidence type="ECO:0000313" key="3">
    <source>
        <dbReference type="Proteomes" id="UP000004057"/>
    </source>
</evidence>
<gene>
    <name evidence="2" type="ORF">SPM_003410</name>
</gene>
<dbReference type="SUPFAM" id="SSF52833">
    <property type="entry name" value="Thioredoxin-like"/>
    <property type="match status" value="1"/>
</dbReference>
<dbReference type="EMBL" id="AGBZ02000001">
    <property type="protein sequence ID" value="KAI93025.1"/>
    <property type="molecule type" value="Genomic_DNA"/>
</dbReference>